<dbReference type="CDD" id="cd05006">
    <property type="entry name" value="SIS_GmhA"/>
    <property type="match status" value="1"/>
</dbReference>
<dbReference type="Gene3D" id="3.40.50.10490">
    <property type="entry name" value="Glucose-6-phosphate isomerase like protein, domain 1"/>
    <property type="match status" value="1"/>
</dbReference>
<dbReference type="GO" id="GO:1901135">
    <property type="term" value="P:carbohydrate derivative metabolic process"/>
    <property type="evidence" value="ECO:0007669"/>
    <property type="project" value="InterPro"/>
</dbReference>
<keyword evidence="3" id="KW-0413">Isomerase</keyword>
<dbReference type="InterPro" id="IPR001347">
    <property type="entry name" value="SIS_dom"/>
</dbReference>
<dbReference type="PANTHER" id="PTHR30390">
    <property type="entry name" value="SEDOHEPTULOSE 7-PHOSPHATE ISOMERASE / DNAA INITIATOR-ASSOCIATING FACTOR FOR REPLICATION INITIATION"/>
    <property type="match status" value="1"/>
</dbReference>
<dbReference type="InterPro" id="IPR050099">
    <property type="entry name" value="SIS_GmhA/DiaA_subfam"/>
</dbReference>
<dbReference type="PANTHER" id="PTHR30390:SF6">
    <property type="entry name" value="DNAA INITIATOR-ASSOCIATING PROTEIN DIAA"/>
    <property type="match status" value="1"/>
</dbReference>
<dbReference type="InterPro" id="IPR035461">
    <property type="entry name" value="GmhA/DiaA"/>
</dbReference>
<evidence type="ECO:0000313" key="4">
    <source>
        <dbReference type="Proteomes" id="UP000181917"/>
    </source>
</evidence>
<feature type="region of interest" description="Disordered" evidence="1">
    <location>
        <begin position="244"/>
        <end position="269"/>
    </location>
</feature>
<gene>
    <name evidence="3" type="ORF">SAMN04489742_2805</name>
</gene>
<sequence length="269" mass="27860">MRPVSITTTQTEPETYVRPQGPALVPVPSPAVVPSTVPGPGRQDGAGEETVEGLDAVLAHLGQVAPAVDSLRSQAPQLAAWGIDLADRLLGGQRLLAAGNGGSAAEAQHLTAELVGRFDGEREAFSAISLHAETSAVTAIGNDYGFDQLFARQVRGHGREGDVLVLLTTSGKSANLLNAVEAARSLGVTTWALTGSAPNPLTRICDDYIAIDALPANVQEGHLMALHAICRAFDAEVSRRRAAEAAAGTIPAGSGRTASPRSTDRRGRP</sequence>
<dbReference type="STRING" id="37928.SAMN04489742_2805"/>
<name>A0A1H1E7W2_9MICC</name>
<dbReference type="SUPFAM" id="SSF53697">
    <property type="entry name" value="SIS domain"/>
    <property type="match status" value="1"/>
</dbReference>
<feature type="domain" description="SIS" evidence="2">
    <location>
        <begin position="85"/>
        <end position="239"/>
    </location>
</feature>
<dbReference type="GO" id="GO:0016853">
    <property type="term" value="F:isomerase activity"/>
    <property type="evidence" value="ECO:0007669"/>
    <property type="project" value="UniProtKB-KW"/>
</dbReference>
<organism evidence="3 4">
    <name type="scientific">Crystallibacter crystallopoietes</name>
    <dbReference type="NCBI Taxonomy" id="37928"/>
    <lineage>
        <taxon>Bacteria</taxon>
        <taxon>Bacillati</taxon>
        <taxon>Actinomycetota</taxon>
        <taxon>Actinomycetes</taxon>
        <taxon>Micrococcales</taxon>
        <taxon>Micrococcaceae</taxon>
        <taxon>Crystallibacter</taxon>
    </lineage>
</organism>
<protein>
    <submittedName>
        <fullName evidence="3">D-sedoheptulose 7-phosphate isomerase</fullName>
    </submittedName>
</protein>
<keyword evidence="4" id="KW-1185">Reference proteome</keyword>
<dbReference type="AlphaFoldDB" id="A0A1H1E7W2"/>
<dbReference type="Pfam" id="PF13580">
    <property type="entry name" value="SIS_2"/>
    <property type="match status" value="1"/>
</dbReference>
<proteinExistence type="predicted"/>
<evidence type="ECO:0000313" key="3">
    <source>
        <dbReference type="EMBL" id="SDQ84817.1"/>
    </source>
</evidence>
<evidence type="ECO:0000259" key="2">
    <source>
        <dbReference type="PROSITE" id="PS51464"/>
    </source>
</evidence>
<dbReference type="EMBL" id="FNKH01000002">
    <property type="protein sequence ID" value="SDQ84817.1"/>
    <property type="molecule type" value="Genomic_DNA"/>
</dbReference>
<dbReference type="InterPro" id="IPR046348">
    <property type="entry name" value="SIS_dom_sf"/>
</dbReference>
<dbReference type="PROSITE" id="PS51464">
    <property type="entry name" value="SIS"/>
    <property type="match status" value="1"/>
</dbReference>
<evidence type="ECO:0000256" key="1">
    <source>
        <dbReference type="SAM" id="MobiDB-lite"/>
    </source>
</evidence>
<dbReference type="Proteomes" id="UP000181917">
    <property type="component" value="Unassembled WGS sequence"/>
</dbReference>
<accession>A0A1H1E7W2</accession>
<dbReference type="GO" id="GO:0097367">
    <property type="term" value="F:carbohydrate derivative binding"/>
    <property type="evidence" value="ECO:0007669"/>
    <property type="project" value="InterPro"/>
</dbReference>
<reference evidence="3 4" key="1">
    <citation type="submission" date="2016-10" db="EMBL/GenBank/DDBJ databases">
        <authorList>
            <person name="de Groot N.N."/>
        </authorList>
    </citation>
    <scope>NUCLEOTIDE SEQUENCE [LARGE SCALE GENOMIC DNA]</scope>
    <source>
        <strain evidence="3 4">DSM 20117</strain>
    </source>
</reference>